<dbReference type="PROSITE" id="PS01114">
    <property type="entry name" value="GPR1_FUN34_YAAH"/>
    <property type="match status" value="1"/>
</dbReference>
<dbReference type="EMBL" id="QKYT01000026">
    <property type="protein sequence ID" value="RIA97732.1"/>
    <property type="molecule type" value="Genomic_DNA"/>
</dbReference>
<reference evidence="7 8" key="1">
    <citation type="submission" date="2018-06" db="EMBL/GenBank/DDBJ databases">
        <title>Comparative genomics reveals the genomic features of Rhizophagus irregularis, R. cerebriforme, R. diaphanum and Gigaspora rosea, and their symbiotic lifestyle signature.</title>
        <authorList>
            <person name="Morin E."/>
            <person name="San Clemente H."/>
            <person name="Chen E.C.H."/>
            <person name="De La Providencia I."/>
            <person name="Hainaut M."/>
            <person name="Kuo A."/>
            <person name="Kohler A."/>
            <person name="Murat C."/>
            <person name="Tang N."/>
            <person name="Roy S."/>
            <person name="Loubradou J."/>
            <person name="Henrissat B."/>
            <person name="Grigoriev I.V."/>
            <person name="Corradi N."/>
            <person name="Roux C."/>
            <person name="Martin F.M."/>
        </authorList>
    </citation>
    <scope>NUCLEOTIDE SEQUENCE [LARGE SCALE GENOMIC DNA]</scope>
    <source>
        <strain evidence="7 8">DAOM 227022</strain>
    </source>
</reference>
<protein>
    <recommendedName>
        <fullName evidence="9">GPR1/FUN34/yaaH family-domain-containing protein</fullName>
    </recommendedName>
</protein>
<keyword evidence="3 6" id="KW-0812">Transmembrane</keyword>
<dbReference type="NCBIfam" id="NF038013">
    <property type="entry name" value="AceTr_1"/>
    <property type="match status" value="1"/>
</dbReference>
<dbReference type="Pfam" id="PF01184">
    <property type="entry name" value="Gpr1_Fun34_YaaH"/>
    <property type="match status" value="1"/>
</dbReference>
<feature type="transmembrane region" description="Helical" evidence="6">
    <location>
        <begin position="20"/>
        <end position="40"/>
    </location>
</feature>
<dbReference type="Proteomes" id="UP000265703">
    <property type="component" value="Unassembled WGS sequence"/>
</dbReference>
<evidence type="ECO:0000313" key="8">
    <source>
        <dbReference type="Proteomes" id="UP000265703"/>
    </source>
</evidence>
<dbReference type="GO" id="GO:0015123">
    <property type="term" value="F:acetate transmembrane transporter activity"/>
    <property type="evidence" value="ECO:0007669"/>
    <property type="project" value="TreeGrafter"/>
</dbReference>
<evidence type="ECO:0000256" key="5">
    <source>
        <dbReference type="ARBA" id="ARBA00023136"/>
    </source>
</evidence>
<sequence length="217" mass="23343">MSSLEDGKLGEQKYTPPKIANPAPLGLCAFALTTFVLSIHNSGAPTLPLPNIVVGLAIFYGGIIQLLAGMWEFKTGNTFGATAFSSYGGFWLSFAAIFTIDAVGTKADDPAVAEHAVGIYLLGWTIFTFLMLMATFRTNGGLVALFFFLTLTFFFLTLGKFFQLDPTAKGPNGLTRIGGVLGVITALIAWYDALAGLLTPETSYFTLPTFDLRRKNN</sequence>
<evidence type="ECO:0000313" key="7">
    <source>
        <dbReference type="EMBL" id="RIA97732.1"/>
    </source>
</evidence>
<evidence type="ECO:0000256" key="3">
    <source>
        <dbReference type="ARBA" id="ARBA00022692"/>
    </source>
</evidence>
<dbReference type="InterPro" id="IPR051633">
    <property type="entry name" value="AceTr"/>
</dbReference>
<name>A0A397TIG3_9GLOM</name>
<dbReference type="STRING" id="658196.A0A397TIG3"/>
<evidence type="ECO:0008006" key="9">
    <source>
        <dbReference type="Google" id="ProtNLM"/>
    </source>
</evidence>
<dbReference type="PANTHER" id="PTHR31123:SF1">
    <property type="entry name" value="ACCUMULATION OF DYADS PROTEIN 2-RELATED"/>
    <property type="match status" value="1"/>
</dbReference>
<evidence type="ECO:0000256" key="1">
    <source>
        <dbReference type="ARBA" id="ARBA00004141"/>
    </source>
</evidence>
<gene>
    <name evidence="7" type="ORF">C1645_732278</name>
</gene>
<feature type="transmembrane region" description="Helical" evidence="6">
    <location>
        <begin position="116"/>
        <end position="136"/>
    </location>
</feature>
<comment type="caution">
    <text evidence="7">The sequence shown here is derived from an EMBL/GenBank/DDBJ whole genome shotgun (WGS) entry which is preliminary data.</text>
</comment>
<feature type="transmembrane region" description="Helical" evidence="6">
    <location>
        <begin position="83"/>
        <end position="104"/>
    </location>
</feature>
<proteinExistence type="inferred from homology"/>
<feature type="transmembrane region" description="Helical" evidence="6">
    <location>
        <begin position="142"/>
        <end position="162"/>
    </location>
</feature>
<keyword evidence="5 6" id="KW-0472">Membrane</keyword>
<evidence type="ECO:0000256" key="2">
    <source>
        <dbReference type="ARBA" id="ARBA00005587"/>
    </source>
</evidence>
<dbReference type="InterPro" id="IPR047622">
    <property type="entry name" value="GPR1_FUN34_YAAH"/>
</dbReference>
<dbReference type="GO" id="GO:0005886">
    <property type="term" value="C:plasma membrane"/>
    <property type="evidence" value="ECO:0007669"/>
    <property type="project" value="TreeGrafter"/>
</dbReference>
<evidence type="ECO:0000256" key="4">
    <source>
        <dbReference type="ARBA" id="ARBA00022989"/>
    </source>
</evidence>
<dbReference type="PANTHER" id="PTHR31123">
    <property type="entry name" value="ACCUMULATION OF DYADS PROTEIN 2-RELATED"/>
    <property type="match status" value="1"/>
</dbReference>
<dbReference type="InterPro" id="IPR000791">
    <property type="entry name" value="Gpr1/Fun34/SatP-like"/>
</dbReference>
<keyword evidence="8" id="KW-1185">Reference proteome</keyword>
<comment type="subcellular location">
    <subcellularLocation>
        <location evidence="1">Membrane</location>
        <topology evidence="1">Multi-pass membrane protein</topology>
    </subcellularLocation>
</comment>
<feature type="transmembrane region" description="Helical" evidence="6">
    <location>
        <begin position="174"/>
        <end position="191"/>
    </location>
</feature>
<evidence type="ECO:0000256" key="6">
    <source>
        <dbReference type="SAM" id="Phobius"/>
    </source>
</evidence>
<comment type="similarity">
    <text evidence="2">Belongs to the acetate uptake transporter (AceTr) (TC 2.A.96) family.</text>
</comment>
<organism evidence="7 8">
    <name type="scientific">Glomus cerebriforme</name>
    <dbReference type="NCBI Taxonomy" id="658196"/>
    <lineage>
        <taxon>Eukaryota</taxon>
        <taxon>Fungi</taxon>
        <taxon>Fungi incertae sedis</taxon>
        <taxon>Mucoromycota</taxon>
        <taxon>Glomeromycotina</taxon>
        <taxon>Glomeromycetes</taxon>
        <taxon>Glomerales</taxon>
        <taxon>Glomeraceae</taxon>
        <taxon>Glomus</taxon>
    </lineage>
</organism>
<dbReference type="AlphaFoldDB" id="A0A397TIG3"/>
<dbReference type="OrthoDB" id="3648309at2759"/>
<feature type="transmembrane region" description="Helical" evidence="6">
    <location>
        <begin position="52"/>
        <end position="71"/>
    </location>
</feature>
<keyword evidence="4 6" id="KW-1133">Transmembrane helix</keyword>
<accession>A0A397TIG3</accession>